<feature type="binding site" evidence="16">
    <location>
        <position position="129"/>
    </location>
    <ligand>
        <name>K(+)</name>
        <dbReference type="ChEBI" id="CHEBI:29103"/>
    </ligand>
</feature>
<dbReference type="OrthoDB" id="9804707at2"/>
<dbReference type="NCBIfam" id="NF009855">
    <property type="entry name" value="PRK13321.1"/>
    <property type="match status" value="1"/>
</dbReference>
<comment type="caution">
    <text evidence="17">The sequence shown here is derived from an EMBL/GenBank/DDBJ whole genome shotgun (WGS) entry which is preliminary data.</text>
</comment>
<dbReference type="EMBL" id="SGXF01000001">
    <property type="protein sequence ID" value="RZT02565.1"/>
    <property type="molecule type" value="Genomic_DNA"/>
</dbReference>
<evidence type="ECO:0000256" key="16">
    <source>
        <dbReference type="HAMAP-Rule" id="MF_01274"/>
    </source>
</evidence>
<dbReference type="PANTHER" id="PTHR34265">
    <property type="entry name" value="TYPE III PANTOTHENATE KINASE"/>
    <property type="match status" value="1"/>
</dbReference>
<keyword evidence="7 16" id="KW-0963">Cytoplasm</keyword>
<name>A0A4Q7PPY1_9FIRM</name>
<reference evidence="17 18" key="1">
    <citation type="submission" date="2019-02" db="EMBL/GenBank/DDBJ databases">
        <title>Genomic Encyclopedia of Type Strains, Phase IV (KMG-IV): sequencing the most valuable type-strain genomes for metagenomic binning, comparative biology and taxonomic classification.</title>
        <authorList>
            <person name="Goeker M."/>
        </authorList>
    </citation>
    <scope>NUCLEOTIDE SEQUENCE [LARGE SCALE GENOMIC DNA]</scope>
    <source>
        <strain evidence="17 18">DSM 29486</strain>
    </source>
</reference>
<evidence type="ECO:0000256" key="11">
    <source>
        <dbReference type="ARBA" id="ARBA00022840"/>
    </source>
</evidence>
<evidence type="ECO:0000313" key="17">
    <source>
        <dbReference type="EMBL" id="RZT02565.1"/>
    </source>
</evidence>
<keyword evidence="8 16" id="KW-0808">Transferase</keyword>
<comment type="similarity">
    <text evidence="14 16">Belongs to the type III pantothenate kinase family.</text>
</comment>
<keyword evidence="18" id="KW-1185">Reference proteome</keyword>
<dbReference type="GO" id="GO:0046872">
    <property type="term" value="F:metal ion binding"/>
    <property type="evidence" value="ECO:0007669"/>
    <property type="project" value="UniProtKB-KW"/>
</dbReference>
<keyword evidence="10 16" id="KW-0418">Kinase</keyword>
<evidence type="ECO:0000256" key="9">
    <source>
        <dbReference type="ARBA" id="ARBA00022741"/>
    </source>
</evidence>
<dbReference type="SUPFAM" id="SSF53067">
    <property type="entry name" value="Actin-like ATPase domain"/>
    <property type="match status" value="2"/>
</dbReference>
<evidence type="ECO:0000256" key="3">
    <source>
        <dbReference type="ARBA" id="ARBA00004496"/>
    </source>
</evidence>
<dbReference type="Proteomes" id="UP000292927">
    <property type="component" value="Unassembled WGS sequence"/>
</dbReference>
<dbReference type="InterPro" id="IPR043129">
    <property type="entry name" value="ATPase_NBD"/>
</dbReference>
<accession>A0A4Q7PPY1</accession>
<comment type="catalytic activity">
    <reaction evidence="1 16">
        <text>(R)-pantothenate + ATP = (R)-4'-phosphopantothenate + ADP + H(+)</text>
        <dbReference type="Rhea" id="RHEA:16373"/>
        <dbReference type="ChEBI" id="CHEBI:10986"/>
        <dbReference type="ChEBI" id="CHEBI:15378"/>
        <dbReference type="ChEBI" id="CHEBI:29032"/>
        <dbReference type="ChEBI" id="CHEBI:30616"/>
        <dbReference type="ChEBI" id="CHEBI:456216"/>
        <dbReference type="EC" id="2.7.1.33"/>
    </reaction>
</comment>
<evidence type="ECO:0000313" key="18">
    <source>
        <dbReference type="Proteomes" id="UP000292927"/>
    </source>
</evidence>
<gene>
    <name evidence="16" type="primary">coaX</name>
    <name evidence="17" type="ORF">EV209_0686</name>
</gene>
<comment type="function">
    <text evidence="16">Catalyzes the phosphorylation of pantothenate (Pan), the first step in CoA biosynthesis.</text>
</comment>
<keyword evidence="13 16" id="KW-0173">Coenzyme A biosynthesis</keyword>
<evidence type="ECO:0000256" key="4">
    <source>
        <dbReference type="ARBA" id="ARBA00005225"/>
    </source>
</evidence>
<comment type="cofactor">
    <cofactor evidence="2">
        <name>K(+)</name>
        <dbReference type="ChEBI" id="CHEBI:29103"/>
    </cofactor>
</comment>
<dbReference type="InterPro" id="IPR004619">
    <property type="entry name" value="Type_III_PanK"/>
</dbReference>
<evidence type="ECO:0000256" key="10">
    <source>
        <dbReference type="ARBA" id="ARBA00022777"/>
    </source>
</evidence>
<comment type="pathway">
    <text evidence="4 16">Cofactor biosynthesis; coenzyme A biosynthesis; CoA from (R)-pantothenate: step 1/5.</text>
</comment>
<evidence type="ECO:0000256" key="5">
    <source>
        <dbReference type="ARBA" id="ARBA00011738"/>
    </source>
</evidence>
<evidence type="ECO:0000256" key="12">
    <source>
        <dbReference type="ARBA" id="ARBA00022958"/>
    </source>
</evidence>
<dbReference type="GO" id="GO:0004594">
    <property type="term" value="F:pantothenate kinase activity"/>
    <property type="evidence" value="ECO:0007669"/>
    <property type="project" value="UniProtKB-UniRule"/>
</dbReference>
<evidence type="ECO:0000256" key="6">
    <source>
        <dbReference type="ARBA" id="ARBA00012102"/>
    </source>
</evidence>
<evidence type="ECO:0000256" key="1">
    <source>
        <dbReference type="ARBA" id="ARBA00001206"/>
    </source>
</evidence>
<comment type="caution">
    <text evidence="16">Lacks conserved residue(s) required for the propagation of feature annotation.</text>
</comment>
<sequence>MILAIDIGNSSIAVGCVDTENIYFLEQLSTNLSKTELEYAITLKNAMELHQISPEAVTGGIISSVVPQLSDTMRRAVKRLIPGEVRLVGPGLKTGLNIAIDNPAQLGSDMVVNAVAAIRQYPLPIIMIDMGTATTISAIDKQGRYVGNVIVPGVRGALDHLAYCTSQLPKISLETPRHLIGKNTTECMQSGAVAGTAALLDGMIQRIEEELGETATVIATGAPAQAVIPLCERPVLYDDGLMLKGLLCIYEKNIRQNKRRGKQ</sequence>
<evidence type="ECO:0000256" key="13">
    <source>
        <dbReference type="ARBA" id="ARBA00022993"/>
    </source>
</evidence>
<comment type="subcellular location">
    <subcellularLocation>
        <location evidence="3 16">Cytoplasm</location>
    </subcellularLocation>
</comment>
<evidence type="ECO:0000256" key="15">
    <source>
        <dbReference type="ARBA" id="ARBA00040883"/>
    </source>
</evidence>
<feature type="binding site" evidence="16">
    <location>
        <position position="132"/>
    </location>
    <ligand>
        <name>ATP</name>
        <dbReference type="ChEBI" id="CHEBI:30616"/>
    </ligand>
</feature>
<dbReference type="PANTHER" id="PTHR34265:SF1">
    <property type="entry name" value="TYPE III PANTOTHENATE KINASE"/>
    <property type="match status" value="1"/>
</dbReference>
<evidence type="ECO:0000256" key="8">
    <source>
        <dbReference type="ARBA" id="ARBA00022679"/>
    </source>
</evidence>
<dbReference type="Pfam" id="PF03309">
    <property type="entry name" value="Pan_kinase"/>
    <property type="match status" value="1"/>
</dbReference>
<dbReference type="UniPathway" id="UPA00241">
    <property type="reaction ID" value="UER00352"/>
</dbReference>
<keyword evidence="11 16" id="KW-0067">ATP-binding</keyword>
<evidence type="ECO:0000256" key="7">
    <source>
        <dbReference type="ARBA" id="ARBA00022490"/>
    </source>
</evidence>
<feature type="binding site" evidence="16">
    <location>
        <begin position="107"/>
        <end position="110"/>
    </location>
    <ligand>
        <name>substrate</name>
    </ligand>
</feature>
<evidence type="ECO:0000256" key="14">
    <source>
        <dbReference type="ARBA" id="ARBA00038036"/>
    </source>
</evidence>
<dbReference type="AlphaFoldDB" id="A0A4Q7PPY1"/>
<dbReference type="GO" id="GO:0015937">
    <property type="term" value="P:coenzyme A biosynthetic process"/>
    <property type="evidence" value="ECO:0007669"/>
    <property type="project" value="UniProtKB-UniRule"/>
</dbReference>
<protein>
    <recommendedName>
        <fullName evidence="15 16">Type III pantothenate kinase</fullName>
        <ecNumber evidence="6 16">2.7.1.33</ecNumber>
    </recommendedName>
    <alternativeName>
        <fullName evidence="16">PanK-III</fullName>
    </alternativeName>
    <alternativeName>
        <fullName evidence="16">Pantothenic acid kinase</fullName>
    </alternativeName>
</protein>
<dbReference type="Gene3D" id="3.30.420.40">
    <property type="match status" value="2"/>
</dbReference>
<dbReference type="GO" id="GO:0005524">
    <property type="term" value="F:ATP binding"/>
    <property type="evidence" value="ECO:0007669"/>
    <property type="project" value="UniProtKB-UniRule"/>
</dbReference>
<dbReference type="HAMAP" id="MF_01274">
    <property type="entry name" value="Pantothen_kinase_3"/>
    <property type="match status" value="1"/>
</dbReference>
<keyword evidence="9 16" id="KW-0547">Nucleotide-binding</keyword>
<keyword evidence="16" id="KW-0479">Metal-binding</keyword>
<comment type="cofactor">
    <cofactor evidence="16">
        <name>NH4(+)</name>
        <dbReference type="ChEBI" id="CHEBI:28938"/>
    </cofactor>
    <cofactor evidence="16">
        <name>K(+)</name>
        <dbReference type="ChEBI" id="CHEBI:29103"/>
    </cofactor>
    <text evidence="16">A monovalent cation. Ammonium or potassium.</text>
</comment>
<comment type="subunit">
    <text evidence="5 16">Homodimer.</text>
</comment>
<dbReference type="CDD" id="cd24015">
    <property type="entry name" value="ASKHA_NBD_PanK-III"/>
    <property type="match status" value="1"/>
</dbReference>
<feature type="binding site" evidence="16">
    <location>
        <begin position="6"/>
        <end position="13"/>
    </location>
    <ligand>
        <name>ATP</name>
        <dbReference type="ChEBI" id="CHEBI:30616"/>
    </ligand>
</feature>
<dbReference type="EC" id="2.7.1.33" evidence="6 16"/>
<keyword evidence="12 16" id="KW-0630">Potassium</keyword>
<proteinExistence type="inferred from homology"/>
<organism evidence="17 18">
    <name type="scientific">Cuneatibacter caecimuris</name>
    <dbReference type="NCBI Taxonomy" id="1796618"/>
    <lineage>
        <taxon>Bacteria</taxon>
        <taxon>Bacillati</taxon>
        <taxon>Bacillota</taxon>
        <taxon>Clostridia</taxon>
        <taxon>Lachnospirales</taxon>
        <taxon>Lachnospiraceae</taxon>
        <taxon>Cuneatibacter</taxon>
    </lineage>
</organism>
<dbReference type="GO" id="GO:0005737">
    <property type="term" value="C:cytoplasm"/>
    <property type="evidence" value="ECO:0007669"/>
    <property type="project" value="UniProtKB-SubCell"/>
</dbReference>
<feature type="active site" description="Proton acceptor" evidence="16">
    <location>
        <position position="109"/>
    </location>
</feature>
<evidence type="ECO:0000256" key="2">
    <source>
        <dbReference type="ARBA" id="ARBA00001958"/>
    </source>
</evidence>
<dbReference type="RefSeq" id="WP_130433045.1">
    <property type="nucleotide sequence ID" value="NZ_SGXF01000001.1"/>
</dbReference>
<feature type="binding site" evidence="16">
    <location>
        <position position="184"/>
    </location>
    <ligand>
        <name>substrate</name>
    </ligand>
</feature>
<dbReference type="NCBIfam" id="TIGR00671">
    <property type="entry name" value="baf"/>
    <property type="match status" value="1"/>
</dbReference>